<gene>
    <name evidence="1" type="ORF">GCM10017083_17500</name>
</gene>
<dbReference type="EMBL" id="BMZS01000003">
    <property type="protein sequence ID" value="GHD47291.1"/>
    <property type="molecule type" value="Genomic_DNA"/>
</dbReference>
<reference evidence="1" key="2">
    <citation type="submission" date="2020-09" db="EMBL/GenBank/DDBJ databases">
        <authorList>
            <person name="Sun Q."/>
            <person name="Kim S."/>
        </authorList>
    </citation>
    <scope>NUCLEOTIDE SEQUENCE</scope>
    <source>
        <strain evidence="1">KCTC 42651</strain>
    </source>
</reference>
<name>A0A918XQK7_9PROT</name>
<evidence type="ECO:0008006" key="3">
    <source>
        <dbReference type="Google" id="ProtNLM"/>
    </source>
</evidence>
<proteinExistence type="predicted"/>
<evidence type="ECO:0000313" key="1">
    <source>
        <dbReference type="EMBL" id="GHD47291.1"/>
    </source>
</evidence>
<evidence type="ECO:0000313" key="2">
    <source>
        <dbReference type="Proteomes" id="UP000630353"/>
    </source>
</evidence>
<organism evidence="1 2">
    <name type="scientific">Thalassobaculum fulvum</name>
    <dbReference type="NCBI Taxonomy" id="1633335"/>
    <lineage>
        <taxon>Bacteria</taxon>
        <taxon>Pseudomonadati</taxon>
        <taxon>Pseudomonadota</taxon>
        <taxon>Alphaproteobacteria</taxon>
        <taxon>Rhodospirillales</taxon>
        <taxon>Thalassobaculaceae</taxon>
        <taxon>Thalassobaculum</taxon>
    </lineage>
</organism>
<keyword evidence="2" id="KW-1185">Reference proteome</keyword>
<dbReference type="RefSeq" id="WP_189988552.1">
    <property type="nucleotide sequence ID" value="NZ_BMZS01000003.1"/>
</dbReference>
<sequence length="165" mass="19170">MPSDCPGQPYPVPADLDDERFRWLFGYWRDRHRDGRLPARSGIDPIDFPHLLGRIYLVEVVRRDGRLRFRFRLWGSRIRGIFGHDHTGCWLEDIAAPGTLADIEHALRSCTVERRPHFWRRPMMIESNEYAATRRLVLPLASDGETVDMLIGLIIEERLEPLGPG</sequence>
<dbReference type="AlphaFoldDB" id="A0A918XQK7"/>
<dbReference type="InterPro" id="IPR009922">
    <property type="entry name" value="DUF1457"/>
</dbReference>
<reference evidence="1" key="1">
    <citation type="journal article" date="2014" name="Int. J. Syst. Evol. Microbiol.">
        <title>Complete genome sequence of Corynebacterium casei LMG S-19264T (=DSM 44701T), isolated from a smear-ripened cheese.</title>
        <authorList>
            <consortium name="US DOE Joint Genome Institute (JGI-PGF)"/>
            <person name="Walter F."/>
            <person name="Albersmeier A."/>
            <person name="Kalinowski J."/>
            <person name="Ruckert C."/>
        </authorList>
    </citation>
    <scope>NUCLEOTIDE SEQUENCE</scope>
    <source>
        <strain evidence="1">KCTC 42651</strain>
    </source>
</reference>
<accession>A0A918XQK7</accession>
<dbReference type="Pfam" id="PF07310">
    <property type="entry name" value="PAS_5"/>
    <property type="match status" value="1"/>
</dbReference>
<protein>
    <recommendedName>
        <fullName evidence="3">PAS domain-containing protein</fullName>
    </recommendedName>
</protein>
<comment type="caution">
    <text evidence="1">The sequence shown here is derived from an EMBL/GenBank/DDBJ whole genome shotgun (WGS) entry which is preliminary data.</text>
</comment>
<dbReference type="Proteomes" id="UP000630353">
    <property type="component" value="Unassembled WGS sequence"/>
</dbReference>